<dbReference type="GO" id="GO:0005524">
    <property type="term" value="F:ATP binding"/>
    <property type="evidence" value="ECO:0007669"/>
    <property type="project" value="UniProtKB-KW"/>
</dbReference>
<keyword evidence="3 10" id="KW-0812">Transmembrane</keyword>
<dbReference type="GO" id="GO:0140359">
    <property type="term" value="F:ABC-type transporter activity"/>
    <property type="evidence" value="ECO:0007669"/>
    <property type="project" value="InterPro"/>
</dbReference>
<dbReference type="SUPFAM" id="SSF90123">
    <property type="entry name" value="ABC transporter transmembrane region"/>
    <property type="match status" value="1"/>
</dbReference>
<evidence type="ECO:0000256" key="6">
    <source>
        <dbReference type="ARBA" id="ARBA00022840"/>
    </source>
</evidence>
<keyword evidence="9" id="KW-0325">Glycoprotein</keyword>
<evidence type="ECO:0000313" key="14">
    <source>
        <dbReference type="Proteomes" id="UP000623129"/>
    </source>
</evidence>
<evidence type="ECO:0000256" key="4">
    <source>
        <dbReference type="ARBA" id="ARBA00022737"/>
    </source>
</evidence>
<keyword evidence="5" id="KW-0547">Nucleotide-binding</keyword>
<dbReference type="PROSITE" id="PS50893">
    <property type="entry name" value="ABC_TRANSPORTER_2"/>
    <property type="match status" value="2"/>
</dbReference>
<feature type="domain" description="ABC transporter" evidence="11">
    <location>
        <begin position="105"/>
        <end position="341"/>
    </location>
</feature>
<evidence type="ECO:0000256" key="5">
    <source>
        <dbReference type="ARBA" id="ARBA00022741"/>
    </source>
</evidence>
<protein>
    <submittedName>
        <fullName evidence="13">Putative ABC transporter B family member 8</fullName>
    </submittedName>
</protein>
<feature type="domain" description="ABC transmembrane type-1" evidence="12">
    <location>
        <begin position="415"/>
        <end position="702"/>
    </location>
</feature>
<name>A0A833QTY0_9POAL</name>
<keyword evidence="7 10" id="KW-1133">Transmembrane helix</keyword>
<feature type="transmembrane region" description="Helical" evidence="10">
    <location>
        <begin position="422"/>
        <end position="445"/>
    </location>
</feature>
<evidence type="ECO:0000256" key="1">
    <source>
        <dbReference type="ARBA" id="ARBA00007577"/>
    </source>
</evidence>
<dbReference type="InterPro" id="IPR003593">
    <property type="entry name" value="AAA+_ATPase"/>
</dbReference>
<dbReference type="PROSITE" id="PS00211">
    <property type="entry name" value="ABC_TRANSPORTER_1"/>
    <property type="match status" value="2"/>
</dbReference>
<dbReference type="AlphaFoldDB" id="A0A833QTY0"/>
<dbReference type="OrthoDB" id="6500128at2759"/>
<evidence type="ECO:0000256" key="10">
    <source>
        <dbReference type="SAM" id="Phobius"/>
    </source>
</evidence>
<organism evidence="13 14">
    <name type="scientific">Carex littledalei</name>
    <dbReference type="NCBI Taxonomy" id="544730"/>
    <lineage>
        <taxon>Eukaryota</taxon>
        <taxon>Viridiplantae</taxon>
        <taxon>Streptophyta</taxon>
        <taxon>Embryophyta</taxon>
        <taxon>Tracheophyta</taxon>
        <taxon>Spermatophyta</taxon>
        <taxon>Magnoliopsida</taxon>
        <taxon>Liliopsida</taxon>
        <taxon>Poales</taxon>
        <taxon>Cyperaceae</taxon>
        <taxon>Cyperoideae</taxon>
        <taxon>Cariceae</taxon>
        <taxon>Carex</taxon>
        <taxon>Carex subgen. Euthyceras</taxon>
    </lineage>
</organism>
<evidence type="ECO:0000256" key="7">
    <source>
        <dbReference type="ARBA" id="ARBA00022989"/>
    </source>
</evidence>
<dbReference type="PROSITE" id="PS50929">
    <property type="entry name" value="ABC_TM1F"/>
    <property type="match status" value="1"/>
</dbReference>
<dbReference type="InterPro" id="IPR011527">
    <property type="entry name" value="ABC1_TM_dom"/>
</dbReference>
<evidence type="ECO:0000259" key="11">
    <source>
        <dbReference type="PROSITE" id="PS50893"/>
    </source>
</evidence>
<dbReference type="InterPro" id="IPR003439">
    <property type="entry name" value="ABC_transporter-like_ATP-bd"/>
</dbReference>
<dbReference type="CDD" id="cd18578">
    <property type="entry name" value="ABC_6TM_Pgp_ABCB1_D2_like"/>
    <property type="match status" value="1"/>
</dbReference>
<dbReference type="Gene3D" id="1.20.1560.10">
    <property type="entry name" value="ABC transporter type 1, transmembrane domain"/>
    <property type="match status" value="1"/>
</dbReference>
<keyword evidence="2" id="KW-0813">Transport</keyword>
<dbReference type="InterPro" id="IPR036640">
    <property type="entry name" value="ABC1_TM_sf"/>
</dbReference>
<evidence type="ECO:0000256" key="8">
    <source>
        <dbReference type="ARBA" id="ARBA00023136"/>
    </source>
</evidence>
<dbReference type="FunFam" id="3.40.50.300:FF:001234">
    <property type="entry name" value="ABC multidrug transporter SitT"/>
    <property type="match status" value="1"/>
</dbReference>
<dbReference type="GO" id="GO:0016020">
    <property type="term" value="C:membrane"/>
    <property type="evidence" value="ECO:0007669"/>
    <property type="project" value="InterPro"/>
</dbReference>
<dbReference type="InterPro" id="IPR027417">
    <property type="entry name" value="P-loop_NTPase"/>
</dbReference>
<reference evidence="13" key="1">
    <citation type="submission" date="2020-01" db="EMBL/GenBank/DDBJ databases">
        <title>Genome sequence of Kobresia littledalei, the first chromosome-level genome in the family Cyperaceae.</title>
        <authorList>
            <person name="Qu G."/>
        </authorList>
    </citation>
    <scope>NUCLEOTIDE SEQUENCE</scope>
    <source>
        <strain evidence="13">C.B.Clarke</strain>
        <tissue evidence="13">Leaf</tissue>
    </source>
</reference>
<dbReference type="PANTHER" id="PTHR45136:SF2">
    <property type="entry name" value="ABC TRANSPORTER DOMAIN-CONTAINING PROTEIN"/>
    <property type="match status" value="1"/>
</dbReference>
<evidence type="ECO:0000259" key="12">
    <source>
        <dbReference type="PROSITE" id="PS50929"/>
    </source>
</evidence>
<dbReference type="Proteomes" id="UP000623129">
    <property type="component" value="Unassembled WGS sequence"/>
</dbReference>
<keyword evidence="8 10" id="KW-0472">Membrane</keyword>
<gene>
    <name evidence="13" type="ORF">FCM35_KLT07064</name>
</gene>
<dbReference type="PANTHER" id="PTHR45136">
    <property type="entry name" value="ABC TRANSPORTER DOMAIN-CONTAINING PROTEIN"/>
    <property type="match status" value="1"/>
</dbReference>
<keyword evidence="14" id="KW-1185">Reference proteome</keyword>
<feature type="domain" description="ABC transporter" evidence="11">
    <location>
        <begin position="740"/>
        <end position="976"/>
    </location>
</feature>
<dbReference type="Gene3D" id="3.40.50.300">
    <property type="entry name" value="P-loop containing nucleotide triphosphate hydrolases"/>
    <property type="match status" value="2"/>
</dbReference>
<dbReference type="GO" id="GO:0016887">
    <property type="term" value="F:ATP hydrolysis activity"/>
    <property type="evidence" value="ECO:0007669"/>
    <property type="project" value="InterPro"/>
</dbReference>
<dbReference type="EMBL" id="SWLB01000016">
    <property type="protein sequence ID" value="KAF3328458.1"/>
    <property type="molecule type" value="Genomic_DNA"/>
</dbReference>
<dbReference type="FunFam" id="3.40.50.300:FF:000205">
    <property type="entry name" value="ABC transporter B family member 4"/>
    <property type="match status" value="1"/>
</dbReference>
<evidence type="ECO:0000313" key="13">
    <source>
        <dbReference type="EMBL" id="KAF3328458.1"/>
    </source>
</evidence>
<sequence length="978" mass="106895">MGIKQGIAKGVAVGCIGLSFAIWGFLAWYGSRLVMYHGESGGRIYAAGISFVLGGLSLGTAIPEVKHFTEASVSATRILNRINRTPQINTDDPTGLRMDQIRGEIEFNSIRFTYPSRPESIILKDFSLHVSAGQTVALVGSSGSGKSTVISLVQRFYDVNEGIVKIDGYDIKRLQLRWIREKMGLVSQEHALFGTSIKENILFGNPEATVEEMYAAAMTANAHNFIQQLPEGYETKIGERGALLSGGQKQRIAIARAIIKNPAILLLDEATSALDSESEKLVQTTLDQASMGRTTLVVAHKLSTIRHADKIAVVDNGTIVEIGTHDELLVKGGHYSRLVKLQKMASYIDQDQDLIIPGSAARSSTSRLSLSMTKASPFNLTPAQETLMTSPITQQLTPSFSRLLAMNAPEWKQALVGSLSAIVYGSLQPTYAFTIGGLITAFFLTDHDKMKAIVRQYVAIFCSLSAVSMVVNILQHYNFARMGENLVRRIRVRVLEKLLTFETAWFDEESNSSGALCSRLSNEASLVKTLVADRISLLVQTASGVTIAVTMGLVVAWKLALVMIAVQPIIMSCYYAKKIVLSKVSGNLAKAQYKSTQIAIEAVYNHRMVTSFGCSDLVLRLFKKAQEEPLKAASKKSWVAGIATGCSPCLSFMFWALDFWYGGKLVQAGQISAGDVFKTFFILVSTGKMIADAGSMTTDLAKGADAVASVFEVLDRQSMTPQVNPKAEKNKLEKRIQGRIELKKVDFAYPTRPQCQILQEFNLEVKAGTSIALVGRSGCGKSTIISLIQRFYDVDRGVVRVDGMDIRELDIIWYRGFTALVSQEPVLFSGTIRENISFGKPEASEDEILEAAKSANAHGFISSLKDGYDTDCGERGLQLSGGQKQRIAIARAIIRNPAILLLDEATSALDVQSEQVVQEALDRIMAGRTTVVVAHRLNTIRNVDSIAFLGDGKVMERGTYQHLMTKKGAFYDLATLQK</sequence>
<keyword evidence="6" id="KW-0067">ATP-binding</keyword>
<dbReference type="CDD" id="cd03249">
    <property type="entry name" value="ABC_MTABC3_MDL1_MDL2"/>
    <property type="match status" value="2"/>
</dbReference>
<accession>A0A833QTY0</accession>
<feature type="transmembrane region" description="Helical" evidence="10">
    <location>
        <begin position="6"/>
        <end position="30"/>
    </location>
</feature>
<dbReference type="SMART" id="SM00382">
    <property type="entry name" value="AAA"/>
    <property type="match status" value="2"/>
</dbReference>
<keyword evidence="4" id="KW-0677">Repeat</keyword>
<dbReference type="Pfam" id="PF00664">
    <property type="entry name" value="ABC_membrane"/>
    <property type="match status" value="1"/>
</dbReference>
<comment type="caution">
    <text evidence="13">The sequence shown here is derived from an EMBL/GenBank/DDBJ whole genome shotgun (WGS) entry which is preliminary data.</text>
</comment>
<dbReference type="SUPFAM" id="SSF52540">
    <property type="entry name" value="P-loop containing nucleoside triphosphate hydrolases"/>
    <property type="match status" value="2"/>
</dbReference>
<dbReference type="Pfam" id="PF00005">
    <property type="entry name" value="ABC_tran"/>
    <property type="match status" value="2"/>
</dbReference>
<comment type="similarity">
    <text evidence="1">Belongs to the ABC transporter superfamily. ABCB family. Multidrug resistance exporter (TC 3.A.1.201) subfamily.</text>
</comment>
<evidence type="ECO:0000256" key="2">
    <source>
        <dbReference type="ARBA" id="ARBA00022448"/>
    </source>
</evidence>
<evidence type="ECO:0000256" key="9">
    <source>
        <dbReference type="ARBA" id="ARBA00023180"/>
    </source>
</evidence>
<evidence type="ECO:0000256" key="3">
    <source>
        <dbReference type="ARBA" id="ARBA00022692"/>
    </source>
</evidence>
<dbReference type="InterPro" id="IPR017871">
    <property type="entry name" value="ABC_transporter-like_CS"/>
</dbReference>
<proteinExistence type="inferred from homology"/>
<feature type="transmembrane region" description="Helical" evidence="10">
    <location>
        <begin position="457"/>
        <end position="477"/>
    </location>
</feature>
<feature type="transmembrane region" description="Helical" evidence="10">
    <location>
        <begin position="42"/>
        <end position="62"/>
    </location>
</feature>